<comment type="caution">
    <text evidence="1">The sequence shown here is derived from an EMBL/GenBank/DDBJ whole genome shotgun (WGS) entry which is preliminary data.</text>
</comment>
<evidence type="ECO:0000313" key="2">
    <source>
        <dbReference type="Proteomes" id="UP001055114"/>
    </source>
</evidence>
<accession>A0AA37NZQ4</accession>
<organism evidence="1 2">
    <name type="scientific">Parabacteroides merdae</name>
    <dbReference type="NCBI Taxonomy" id="46503"/>
    <lineage>
        <taxon>Bacteria</taxon>
        <taxon>Pseudomonadati</taxon>
        <taxon>Bacteroidota</taxon>
        <taxon>Bacteroidia</taxon>
        <taxon>Bacteroidales</taxon>
        <taxon>Tannerellaceae</taxon>
        <taxon>Parabacteroides</taxon>
    </lineage>
</organism>
<evidence type="ECO:0000313" key="1">
    <source>
        <dbReference type="EMBL" id="GKH73414.1"/>
    </source>
</evidence>
<name>A0AA37NZQ4_9BACT</name>
<reference evidence="1" key="1">
    <citation type="submission" date="2022-01" db="EMBL/GenBank/DDBJ databases">
        <title>Novel bile acid biosynthetic pathways are enriched in the microbiome of centenarians.</title>
        <authorList>
            <person name="Sato Y."/>
            <person name="Atarashi K."/>
            <person name="Plichta R.D."/>
            <person name="Arai Y."/>
            <person name="Sasajima S."/>
            <person name="Kearney M.S."/>
            <person name="Suda W."/>
            <person name="Takeshita K."/>
            <person name="Sasaki T."/>
            <person name="Okamoto S."/>
            <person name="Skelly N.A."/>
            <person name="Okamura Y."/>
            <person name="Vlamakis H."/>
            <person name="Li Y."/>
            <person name="Tanoue T."/>
            <person name="Takei H."/>
            <person name="Nittono H."/>
            <person name="Narushima S."/>
            <person name="Irie J."/>
            <person name="Itoh H."/>
            <person name="Moriya K."/>
            <person name="Sugiura Y."/>
            <person name="Suematsu M."/>
            <person name="Moritoki N."/>
            <person name="Shibata S."/>
            <person name="Littman R.D."/>
            <person name="Fischbach A.M."/>
            <person name="Uwamino Y."/>
            <person name="Inoue T."/>
            <person name="Honda A."/>
            <person name="Hattori M."/>
            <person name="Murai T."/>
            <person name="Xavier J.R."/>
            <person name="Hirose N."/>
            <person name="Honda K."/>
        </authorList>
    </citation>
    <scope>NUCLEOTIDE SEQUENCE</scope>
    <source>
        <strain evidence="1">CE91-St3</strain>
    </source>
</reference>
<dbReference type="RefSeq" id="WP_139322583.1">
    <property type="nucleotide sequence ID" value="NZ_BQNZ01000003.1"/>
</dbReference>
<protein>
    <submittedName>
        <fullName evidence="1">Uncharacterized protein</fullName>
    </submittedName>
</protein>
<dbReference type="AlphaFoldDB" id="A0AA37NZQ4"/>
<dbReference type="EMBL" id="BQNZ01000003">
    <property type="protein sequence ID" value="GKH73414.1"/>
    <property type="molecule type" value="Genomic_DNA"/>
</dbReference>
<gene>
    <name evidence="1" type="ORF">CE91St3_32770</name>
</gene>
<dbReference type="Proteomes" id="UP001055114">
    <property type="component" value="Unassembled WGS sequence"/>
</dbReference>
<sequence length="103" mass="11912">MKAIAVPTLEQAIELVHTGKIHDFNFEINGWNAKLNGFEYVVNGTTYNVPELRKISPDTNREADRLEAHIAKQYVAYMERQKAAPYVKAVENLINRKYRKYGK</sequence>
<proteinExistence type="predicted"/>